<feature type="binding site" evidence="14">
    <location>
        <position position="307"/>
    </location>
    <ligand>
        <name>Zn(2+)</name>
        <dbReference type="ChEBI" id="CHEBI:29105"/>
        <note>catalytic</note>
    </ligand>
</feature>
<evidence type="ECO:0000256" key="6">
    <source>
        <dbReference type="ARBA" id="ARBA00022824"/>
    </source>
</evidence>
<comment type="cofactor">
    <cofactor evidence="14 15">
        <name>Zn(2+)</name>
        <dbReference type="ChEBI" id="CHEBI:29105"/>
    </cofactor>
    <text evidence="14 15">Binds 1 zinc ion per subunit.</text>
</comment>
<evidence type="ECO:0000256" key="1">
    <source>
        <dbReference type="ARBA" id="ARBA00004477"/>
    </source>
</evidence>
<comment type="similarity">
    <text evidence="12 15">Belongs to the peptidase M48A family.</text>
</comment>
<evidence type="ECO:0000256" key="7">
    <source>
        <dbReference type="ARBA" id="ARBA00022833"/>
    </source>
</evidence>
<organism evidence="18 19">
    <name type="scientific">Metschnikowia bicuspidata var. bicuspidata NRRL YB-4993</name>
    <dbReference type="NCBI Taxonomy" id="869754"/>
    <lineage>
        <taxon>Eukaryota</taxon>
        <taxon>Fungi</taxon>
        <taxon>Dikarya</taxon>
        <taxon>Ascomycota</taxon>
        <taxon>Saccharomycotina</taxon>
        <taxon>Pichiomycetes</taxon>
        <taxon>Metschnikowiaceae</taxon>
        <taxon>Metschnikowia</taxon>
    </lineage>
</organism>
<dbReference type="EMBL" id="LXTC01000010">
    <property type="protein sequence ID" value="OBA16986.1"/>
    <property type="molecule type" value="Genomic_DNA"/>
</dbReference>
<dbReference type="EC" id="3.4.24.84" evidence="15"/>
<keyword evidence="9 15" id="KW-0482">Metalloprotease</keyword>
<dbReference type="InterPro" id="IPR001915">
    <property type="entry name" value="Peptidase_M48"/>
</dbReference>
<feature type="transmembrane region" description="Helical" evidence="15">
    <location>
        <begin position="201"/>
        <end position="229"/>
    </location>
</feature>
<dbReference type="STRING" id="869754.A0A1A0GZ06"/>
<dbReference type="GO" id="GO:0046872">
    <property type="term" value="F:metal ion binding"/>
    <property type="evidence" value="ECO:0007669"/>
    <property type="project" value="UniProtKB-UniRule"/>
</dbReference>
<dbReference type="AlphaFoldDB" id="A0A1A0GZ06"/>
<evidence type="ECO:0000256" key="14">
    <source>
        <dbReference type="PIRSR" id="PIRSR627057-2"/>
    </source>
</evidence>
<comment type="subcellular location">
    <subcellularLocation>
        <location evidence="1 15">Endoplasmic reticulum membrane</location>
        <topology evidence="1 15">Multi-pass membrane protein</topology>
    </subcellularLocation>
</comment>
<evidence type="ECO:0000256" key="10">
    <source>
        <dbReference type="ARBA" id="ARBA00023136"/>
    </source>
</evidence>
<feature type="binding site" evidence="14">
    <location>
        <position position="382"/>
    </location>
    <ligand>
        <name>Zn(2+)</name>
        <dbReference type="ChEBI" id="CHEBI:29105"/>
        <note>catalytic</note>
    </ligand>
</feature>
<feature type="transmembrane region" description="Helical" evidence="15">
    <location>
        <begin position="316"/>
        <end position="335"/>
    </location>
</feature>
<keyword evidence="7 14" id="KW-0862">Zinc</keyword>
<evidence type="ECO:0000313" key="18">
    <source>
        <dbReference type="EMBL" id="OBA16986.1"/>
    </source>
</evidence>
<feature type="domain" description="Peptidase M48" evidence="16">
    <location>
        <begin position="234"/>
        <end position="437"/>
    </location>
</feature>
<sequence>MFNLASSLSFLDNPSIDWKSVVTTLLLGKYVFESYIDYRQHQVFQRTEPPASIKKEVTQEVFLKSQEYSRAKSRFAFVSNAIDVVKELAAIKFDVLPRMWSFASSVSLRLSRVSVIGRFFGASVMSQSIVFFAITTALSTLEALPMSYYKTFVLEEKYGFNKSTVKVWITDAIKSLLLMVSLGSPFVYGFLRIIDHYGVSFVSYACVFVLAAQLFFMTIIPSLILPLFYKFTALEDGELKTEIEALAKRNNFPLTKLFVIDGSTRSAHSNAFFVGLPWSKKIVLYDTLVEHNTTEETVAVLAHEIGHWKLNHLPQMLLATQATVATTFILFSAFLENKSLFHSFGFTQVYPAFIAFSLFGYVSAPMNCVTQALMNILSRKNEYQADEYAKDQGYTKDLAASLIKLSTKNLGSLNTDWLYSAYNHSHPILADRLSALGYVSEEKIGDVKLEVEATEEK</sequence>
<keyword evidence="2 15" id="KW-0645">Protease</keyword>
<gene>
    <name evidence="18" type="ORF">METBIDRAFT_80154</name>
</gene>
<dbReference type="GO" id="GO:0004222">
    <property type="term" value="F:metalloendopeptidase activity"/>
    <property type="evidence" value="ECO:0007669"/>
    <property type="project" value="UniProtKB-UniRule"/>
</dbReference>
<keyword evidence="4 14" id="KW-0479">Metal-binding</keyword>
<accession>A0A1A0GZ06</accession>
<keyword evidence="8 15" id="KW-1133">Transmembrane helix</keyword>
<dbReference type="Pfam" id="PF16491">
    <property type="entry name" value="Peptidase_M48_N"/>
    <property type="match status" value="1"/>
</dbReference>
<feature type="transmembrane region" description="Helical" evidence="15">
    <location>
        <begin position="119"/>
        <end position="141"/>
    </location>
</feature>
<feature type="active site" description="Proton donor" evidence="13">
    <location>
        <position position="386"/>
    </location>
</feature>
<feature type="domain" description="CAAX prenyl protease 1 N-terminal" evidence="17">
    <location>
        <begin position="40"/>
        <end position="230"/>
    </location>
</feature>
<dbReference type="Proteomes" id="UP000092555">
    <property type="component" value="Unassembled WGS sequence"/>
</dbReference>
<keyword evidence="6 15" id="KW-0256">Endoplasmic reticulum</keyword>
<dbReference type="PANTHER" id="PTHR10120">
    <property type="entry name" value="CAAX PRENYL PROTEASE 1"/>
    <property type="match status" value="1"/>
</dbReference>
<dbReference type="GO" id="GO:0005789">
    <property type="term" value="C:endoplasmic reticulum membrane"/>
    <property type="evidence" value="ECO:0007669"/>
    <property type="project" value="UniProtKB-SubCell"/>
</dbReference>
<evidence type="ECO:0000256" key="9">
    <source>
        <dbReference type="ARBA" id="ARBA00023049"/>
    </source>
</evidence>
<feature type="binding site" evidence="14">
    <location>
        <position position="303"/>
    </location>
    <ligand>
        <name>Zn(2+)</name>
        <dbReference type="ChEBI" id="CHEBI:29105"/>
        <note>catalytic</note>
    </ligand>
</feature>
<keyword evidence="5 15" id="KW-0378">Hydrolase</keyword>
<dbReference type="RefSeq" id="XP_018709283.1">
    <property type="nucleotide sequence ID" value="XM_018859181.1"/>
</dbReference>
<dbReference type="GO" id="GO:0071586">
    <property type="term" value="P:CAAX-box protein processing"/>
    <property type="evidence" value="ECO:0007669"/>
    <property type="project" value="UniProtKB-UniRule"/>
</dbReference>
<keyword evidence="3 15" id="KW-0812">Transmembrane</keyword>
<dbReference type="FunFam" id="3.30.2010.10:FF:000002">
    <property type="entry name" value="CAAX prenyl protease"/>
    <property type="match status" value="1"/>
</dbReference>
<comment type="catalytic activity">
    <reaction evidence="11 15">
        <text>Hydrolyzes the peptide bond -P2-(S-farnesyl or geranylgeranyl)C-P1'-P2'-P3'-COOH where P1' and P2' are amino acids with aliphatic side chains and P3' is any C-terminal residue.</text>
        <dbReference type="EC" id="3.4.24.84"/>
    </reaction>
</comment>
<comment type="function">
    <text evidence="15">Proteolytically removes the C-terminal three residues of farnesylated proteins.</text>
</comment>
<feature type="active site" evidence="13">
    <location>
        <position position="304"/>
    </location>
</feature>
<dbReference type="OrthoDB" id="360839at2759"/>
<evidence type="ECO:0000256" key="12">
    <source>
        <dbReference type="ARBA" id="ARBA00060927"/>
    </source>
</evidence>
<evidence type="ECO:0000256" key="15">
    <source>
        <dbReference type="RuleBase" id="RU366005"/>
    </source>
</evidence>
<dbReference type="GeneID" id="30032157"/>
<evidence type="ECO:0000256" key="4">
    <source>
        <dbReference type="ARBA" id="ARBA00022723"/>
    </source>
</evidence>
<keyword evidence="19" id="KW-1185">Reference proteome</keyword>
<dbReference type="Pfam" id="PF01435">
    <property type="entry name" value="Peptidase_M48"/>
    <property type="match status" value="1"/>
</dbReference>
<dbReference type="Gene3D" id="3.30.2010.10">
    <property type="entry name" value="Metalloproteases ('zincins'), catalytic domain"/>
    <property type="match status" value="1"/>
</dbReference>
<evidence type="ECO:0000259" key="17">
    <source>
        <dbReference type="Pfam" id="PF16491"/>
    </source>
</evidence>
<dbReference type="CDD" id="cd07343">
    <property type="entry name" value="M48A_Zmpste24p_like"/>
    <property type="match status" value="1"/>
</dbReference>
<proteinExistence type="inferred from homology"/>
<name>A0A1A0GZ06_9ASCO</name>
<feature type="transmembrane region" description="Helical" evidence="15">
    <location>
        <begin position="176"/>
        <end position="194"/>
    </location>
</feature>
<evidence type="ECO:0000259" key="16">
    <source>
        <dbReference type="Pfam" id="PF01435"/>
    </source>
</evidence>
<dbReference type="InterPro" id="IPR027057">
    <property type="entry name" value="CAXX_Prtase_1"/>
</dbReference>
<dbReference type="GO" id="GO:0007323">
    <property type="term" value="P:peptide pheromone maturation"/>
    <property type="evidence" value="ECO:0007669"/>
    <property type="project" value="EnsemblFungi"/>
</dbReference>
<evidence type="ECO:0000313" key="19">
    <source>
        <dbReference type="Proteomes" id="UP000092555"/>
    </source>
</evidence>
<dbReference type="GO" id="GO:0031204">
    <property type="term" value="P:post-translational protein targeting to membrane, translocation"/>
    <property type="evidence" value="ECO:0007669"/>
    <property type="project" value="EnsemblFungi"/>
</dbReference>
<dbReference type="GO" id="GO:0120236">
    <property type="term" value="P:negative regulation of post-translational protein targeting to membrane, translocation"/>
    <property type="evidence" value="ECO:0007669"/>
    <property type="project" value="EnsemblFungi"/>
</dbReference>
<evidence type="ECO:0000256" key="2">
    <source>
        <dbReference type="ARBA" id="ARBA00022670"/>
    </source>
</evidence>
<dbReference type="GO" id="GO:0005637">
    <property type="term" value="C:nuclear inner membrane"/>
    <property type="evidence" value="ECO:0007669"/>
    <property type="project" value="EnsemblFungi"/>
</dbReference>
<reference evidence="18 19" key="1">
    <citation type="submission" date="2016-05" db="EMBL/GenBank/DDBJ databases">
        <title>Comparative genomics of biotechnologically important yeasts.</title>
        <authorList>
            <consortium name="DOE Joint Genome Institute"/>
            <person name="Riley R."/>
            <person name="Haridas S."/>
            <person name="Wolfe K.H."/>
            <person name="Lopes M.R."/>
            <person name="Hittinger C.T."/>
            <person name="Goker M."/>
            <person name="Salamov A."/>
            <person name="Wisecaver J."/>
            <person name="Long T.M."/>
            <person name="Aerts A.L."/>
            <person name="Barry K."/>
            <person name="Choi C."/>
            <person name="Clum A."/>
            <person name="Coughlan A.Y."/>
            <person name="Deshpande S."/>
            <person name="Douglass A.P."/>
            <person name="Hanson S.J."/>
            <person name="Klenk H.-P."/>
            <person name="LaButti K."/>
            <person name="Lapidus A."/>
            <person name="Lindquist E."/>
            <person name="Lipzen A."/>
            <person name="Meier-kolthoff J.P."/>
            <person name="Ohm R.A."/>
            <person name="Otillar R.P."/>
            <person name="Pangilinan J."/>
            <person name="Peng Y."/>
            <person name="Rokas A."/>
            <person name="Rosa C.A."/>
            <person name="Scheuner C."/>
            <person name="Sibirny A.A."/>
            <person name="Slot J.C."/>
            <person name="Stielow J.B."/>
            <person name="Sun H."/>
            <person name="Kurtzman C.P."/>
            <person name="Blackwell M."/>
            <person name="Grigoriev I.V."/>
            <person name="Jeffries T.W."/>
        </authorList>
    </citation>
    <scope>NUCLEOTIDE SEQUENCE [LARGE SCALE GENOMIC DNA]</scope>
    <source>
        <strain evidence="18 19">NRRL YB-4993</strain>
    </source>
</reference>
<evidence type="ECO:0000256" key="5">
    <source>
        <dbReference type="ARBA" id="ARBA00022801"/>
    </source>
</evidence>
<comment type="caution">
    <text evidence="18">The sequence shown here is derived from an EMBL/GenBank/DDBJ whole genome shotgun (WGS) entry which is preliminary data.</text>
</comment>
<feature type="transmembrane region" description="Helical" evidence="15">
    <location>
        <begin position="347"/>
        <end position="364"/>
    </location>
</feature>
<dbReference type="GO" id="GO:0036503">
    <property type="term" value="P:ERAD pathway"/>
    <property type="evidence" value="ECO:0007669"/>
    <property type="project" value="EnsemblFungi"/>
</dbReference>
<evidence type="ECO:0000256" key="3">
    <source>
        <dbReference type="ARBA" id="ARBA00022692"/>
    </source>
</evidence>
<keyword evidence="10 15" id="KW-0472">Membrane</keyword>
<evidence type="ECO:0000256" key="13">
    <source>
        <dbReference type="PIRSR" id="PIRSR627057-1"/>
    </source>
</evidence>
<evidence type="ECO:0000256" key="11">
    <source>
        <dbReference type="ARBA" id="ARBA00044456"/>
    </source>
</evidence>
<evidence type="ECO:0000256" key="8">
    <source>
        <dbReference type="ARBA" id="ARBA00022989"/>
    </source>
</evidence>
<dbReference type="InterPro" id="IPR032456">
    <property type="entry name" value="Peptidase_M48_N"/>
</dbReference>
<protein>
    <recommendedName>
        <fullName evidence="15">CAAX prenyl protease</fullName>
        <ecNumber evidence="15">3.4.24.84</ecNumber>
    </recommendedName>
</protein>